<dbReference type="GO" id="GO:0005576">
    <property type="term" value="C:extracellular region"/>
    <property type="evidence" value="ECO:0007669"/>
    <property type="project" value="UniProtKB-SubCell"/>
</dbReference>
<dbReference type="GO" id="GO:2001065">
    <property type="term" value="F:mannan binding"/>
    <property type="evidence" value="ECO:0007669"/>
    <property type="project" value="Ensembl"/>
</dbReference>
<dbReference type="STRING" id="10020.ENSDORP00000008710"/>
<comment type="subcellular location">
    <subcellularLocation>
        <location evidence="1">Secreted</location>
    </subcellularLocation>
</comment>
<dbReference type="FunCoup" id="A0A1S3FCH3">
    <property type="interactions" value="86"/>
</dbReference>
<evidence type="ECO:0000256" key="3">
    <source>
        <dbReference type="ARBA" id="ARBA00022734"/>
    </source>
</evidence>
<sequence length="157" mass="18145">MACKPMRLLFLLSCVASPEVLGDILRPSCASGWFYYNSSCYGYFRKLRNWSDAERECQSYSNRSHLASVLSWREAGIMAKAIAGYQRIQPVWIGLHDPYQRQQWQWTDGAAYEYSAWKGRAEDGGGPCVEASPRHNFLTWNPNVCSQRHHFLCKYHP</sequence>
<reference evidence="8" key="1">
    <citation type="submission" date="2025-08" db="UniProtKB">
        <authorList>
            <consortium name="RefSeq"/>
        </authorList>
    </citation>
    <scope>IDENTIFICATION</scope>
    <source>
        <tissue evidence="8">Kidney</tissue>
    </source>
</reference>
<accession>A0A1S3FCH3</accession>
<name>A0A1S3FCH3_DIPOR</name>
<keyword evidence="7" id="KW-1185">Reference proteome</keyword>
<dbReference type="Pfam" id="PF00059">
    <property type="entry name" value="Lectin_C"/>
    <property type="match status" value="1"/>
</dbReference>
<dbReference type="GO" id="GO:0009617">
    <property type="term" value="P:response to bacterium"/>
    <property type="evidence" value="ECO:0007669"/>
    <property type="project" value="Ensembl"/>
</dbReference>
<dbReference type="GO" id="GO:0008201">
    <property type="term" value="F:heparin binding"/>
    <property type="evidence" value="ECO:0007669"/>
    <property type="project" value="Ensembl"/>
</dbReference>
<dbReference type="PROSITE" id="PS50041">
    <property type="entry name" value="C_TYPE_LECTIN_2"/>
    <property type="match status" value="1"/>
</dbReference>
<keyword evidence="2" id="KW-0964">Secreted</keyword>
<dbReference type="PANTHER" id="PTHR22803">
    <property type="entry name" value="MANNOSE, PHOSPHOLIPASE, LECTIN RECEPTOR RELATED"/>
    <property type="match status" value="1"/>
</dbReference>
<feature type="chain" id="PRO_5010306352" evidence="5">
    <location>
        <begin position="23"/>
        <end position="157"/>
    </location>
</feature>
<dbReference type="OMA" id="AWQWTSG"/>
<organism evidence="7 8">
    <name type="scientific">Dipodomys ordii</name>
    <name type="common">Ord's kangaroo rat</name>
    <dbReference type="NCBI Taxonomy" id="10020"/>
    <lineage>
        <taxon>Eukaryota</taxon>
        <taxon>Metazoa</taxon>
        <taxon>Chordata</taxon>
        <taxon>Craniata</taxon>
        <taxon>Vertebrata</taxon>
        <taxon>Euteleostomi</taxon>
        <taxon>Mammalia</taxon>
        <taxon>Eutheria</taxon>
        <taxon>Euarchontoglires</taxon>
        <taxon>Glires</taxon>
        <taxon>Rodentia</taxon>
        <taxon>Castorimorpha</taxon>
        <taxon>Heteromyidae</taxon>
        <taxon>Dipodomyinae</taxon>
        <taxon>Dipodomys</taxon>
    </lineage>
</organism>
<dbReference type="GeneID" id="105987055"/>
<feature type="signal peptide" evidence="5">
    <location>
        <begin position="1"/>
        <end position="22"/>
    </location>
</feature>
<dbReference type="Proteomes" id="UP000081671">
    <property type="component" value="Unplaced"/>
</dbReference>
<protein>
    <submittedName>
        <fullName evidence="8">Regenerating islet-derived protein 4</fullName>
    </submittedName>
</protein>
<evidence type="ECO:0000256" key="2">
    <source>
        <dbReference type="ARBA" id="ARBA00022525"/>
    </source>
</evidence>
<dbReference type="PRINTS" id="PR01504">
    <property type="entry name" value="PNCREATITSAP"/>
</dbReference>
<dbReference type="OrthoDB" id="441660at2759"/>
<dbReference type="Gene3D" id="3.10.100.10">
    <property type="entry name" value="Mannose-Binding Protein A, subunit A"/>
    <property type="match status" value="1"/>
</dbReference>
<evidence type="ECO:0000313" key="7">
    <source>
        <dbReference type="Proteomes" id="UP000081671"/>
    </source>
</evidence>
<feature type="domain" description="C-type lectin" evidence="6">
    <location>
        <begin position="36"/>
        <end position="154"/>
    </location>
</feature>
<dbReference type="RefSeq" id="XP_012873667.1">
    <property type="nucleotide sequence ID" value="XM_013018213.1"/>
</dbReference>
<evidence type="ECO:0000256" key="1">
    <source>
        <dbReference type="ARBA" id="ARBA00004613"/>
    </source>
</evidence>
<dbReference type="KEGG" id="dord:105987055"/>
<dbReference type="InterPro" id="IPR001304">
    <property type="entry name" value="C-type_lectin-like"/>
</dbReference>
<dbReference type="FunFam" id="3.10.100.10:FF:000015">
    <property type="entry name" value="C-type lectin Cal"/>
    <property type="match status" value="1"/>
</dbReference>
<dbReference type="InParanoid" id="A0A1S3FCH3"/>
<dbReference type="CTD" id="83998"/>
<keyword evidence="5" id="KW-0732">Signal</keyword>
<dbReference type="InterPro" id="IPR016187">
    <property type="entry name" value="CTDL_fold"/>
</dbReference>
<keyword evidence="4" id="KW-1015">Disulfide bond</keyword>
<dbReference type="GO" id="GO:0005737">
    <property type="term" value="C:cytoplasm"/>
    <property type="evidence" value="ECO:0007669"/>
    <property type="project" value="Ensembl"/>
</dbReference>
<keyword evidence="3" id="KW-0430">Lectin</keyword>
<evidence type="ECO:0000313" key="8">
    <source>
        <dbReference type="RefSeq" id="XP_012873667.1"/>
    </source>
</evidence>
<evidence type="ECO:0000256" key="4">
    <source>
        <dbReference type="ARBA" id="ARBA00023157"/>
    </source>
</evidence>
<dbReference type="AlphaFoldDB" id="A0A1S3FCH3"/>
<evidence type="ECO:0000256" key="5">
    <source>
        <dbReference type="SAM" id="SignalP"/>
    </source>
</evidence>
<dbReference type="SUPFAM" id="SSF56436">
    <property type="entry name" value="C-type lectin-like"/>
    <property type="match status" value="1"/>
</dbReference>
<dbReference type="InterPro" id="IPR016186">
    <property type="entry name" value="C-type_lectin-like/link_sf"/>
</dbReference>
<dbReference type="InterPro" id="IPR050111">
    <property type="entry name" value="C-type_lectin/snaclec_domain"/>
</dbReference>
<dbReference type="SMART" id="SM00034">
    <property type="entry name" value="CLECT"/>
    <property type="match status" value="1"/>
</dbReference>
<evidence type="ECO:0000259" key="6">
    <source>
        <dbReference type="PROSITE" id="PS50041"/>
    </source>
</evidence>
<proteinExistence type="predicted"/>
<gene>
    <name evidence="8" type="primary">Reg4</name>
</gene>